<accession>A0A2S4VPI8</accession>
<dbReference type="Proteomes" id="UP000239156">
    <property type="component" value="Unassembled WGS sequence"/>
</dbReference>
<dbReference type="VEuPathDB" id="FungiDB:PSHT_00808"/>
<name>A0A2S4VPI8_9BASI</name>
<gene>
    <name evidence="1" type="ORF">PSTT_05217</name>
</gene>
<evidence type="ECO:0000313" key="1">
    <source>
        <dbReference type="EMBL" id="POW11454.1"/>
    </source>
</evidence>
<dbReference type="EMBL" id="PKSL01000038">
    <property type="protein sequence ID" value="POW11454.1"/>
    <property type="molecule type" value="Genomic_DNA"/>
</dbReference>
<proteinExistence type="predicted"/>
<sequence>MQPFSSCLAVLGLLGLVHCTPASGTQGETVTNVYTYQLASHQDGFVINISGTGNYCQTCKNFVVAEGCKLPNEAGKGVEITCDQMWGKSGVQNVCRSRTSDAAYTCEKKKDGQPRITQIQPPKIPHFEFHCFPLPCDHNSRTWLCLTMCSSKRSLGGVSRGNYLTPSEHAIHICLRSGLLVYIQDPDRINHRMSSIDLNPLGFGFDVKGAKATHERGGSIT</sequence>
<organism evidence="1 2">
    <name type="scientific">Puccinia striiformis</name>
    <dbReference type="NCBI Taxonomy" id="27350"/>
    <lineage>
        <taxon>Eukaryota</taxon>
        <taxon>Fungi</taxon>
        <taxon>Dikarya</taxon>
        <taxon>Basidiomycota</taxon>
        <taxon>Pucciniomycotina</taxon>
        <taxon>Pucciniomycetes</taxon>
        <taxon>Pucciniales</taxon>
        <taxon>Pucciniaceae</taxon>
        <taxon>Puccinia</taxon>
    </lineage>
</organism>
<dbReference type="VEuPathDB" id="FungiDB:PSTT_05217"/>
<protein>
    <submittedName>
        <fullName evidence="1">Uncharacterized protein</fullName>
    </submittedName>
</protein>
<comment type="caution">
    <text evidence="1">The sequence shown here is derived from an EMBL/GenBank/DDBJ whole genome shotgun (WGS) entry which is preliminary data.</text>
</comment>
<keyword evidence="2" id="KW-1185">Reference proteome</keyword>
<reference evidence="1" key="1">
    <citation type="submission" date="2017-12" db="EMBL/GenBank/DDBJ databases">
        <title>Gene loss provides genomic basis for host adaptation in cereal stripe rust fungi.</title>
        <authorList>
            <person name="Xia C."/>
        </authorList>
    </citation>
    <scope>NUCLEOTIDE SEQUENCE [LARGE SCALE GENOMIC DNA]</scope>
    <source>
        <strain evidence="1">93-210</strain>
    </source>
</reference>
<dbReference type="AlphaFoldDB" id="A0A2S4VPI8"/>
<evidence type="ECO:0000313" key="2">
    <source>
        <dbReference type="Proteomes" id="UP000239156"/>
    </source>
</evidence>